<keyword evidence="5" id="KW-0677">Repeat</keyword>
<keyword evidence="3" id="KW-1003">Cell membrane</keyword>
<evidence type="ECO:0000256" key="3">
    <source>
        <dbReference type="ARBA" id="ARBA00022475"/>
    </source>
</evidence>
<dbReference type="Pfam" id="PF00571">
    <property type="entry name" value="CBS"/>
    <property type="match status" value="1"/>
</dbReference>
<dbReference type="GO" id="GO:0050660">
    <property type="term" value="F:flavin adenine dinucleotide binding"/>
    <property type="evidence" value="ECO:0007669"/>
    <property type="project" value="InterPro"/>
</dbReference>
<evidence type="ECO:0000256" key="4">
    <source>
        <dbReference type="ARBA" id="ARBA00022692"/>
    </source>
</evidence>
<feature type="domain" description="CNNM transmembrane" evidence="11">
    <location>
        <begin position="1"/>
        <end position="160"/>
    </location>
</feature>
<comment type="subcellular location">
    <subcellularLocation>
        <location evidence="1">Cell membrane</location>
        <topology evidence="1">Multi-pass membrane protein</topology>
    </subcellularLocation>
</comment>
<dbReference type="SMART" id="SM01091">
    <property type="entry name" value="CorC_HlyC"/>
    <property type="match status" value="1"/>
</dbReference>
<dbReference type="InterPro" id="IPR016169">
    <property type="entry name" value="FAD-bd_PCMH_sub2"/>
</dbReference>
<dbReference type="Gene3D" id="3.30.465.10">
    <property type="match status" value="1"/>
</dbReference>
<dbReference type="InterPro" id="IPR046342">
    <property type="entry name" value="CBS_dom_sf"/>
</dbReference>
<evidence type="ECO:0000259" key="11">
    <source>
        <dbReference type="PROSITE" id="PS51846"/>
    </source>
</evidence>
<gene>
    <name evidence="12" type="ORF">METZ01_LOCUS77384</name>
</gene>
<evidence type="ECO:0000256" key="6">
    <source>
        <dbReference type="ARBA" id="ARBA00022989"/>
    </source>
</evidence>
<evidence type="ECO:0000256" key="7">
    <source>
        <dbReference type="ARBA" id="ARBA00023122"/>
    </source>
</evidence>
<dbReference type="InterPro" id="IPR005170">
    <property type="entry name" value="Transptr-assoc_dom"/>
</dbReference>
<feature type="transmembrane region" description="Helical" evidence="9">
    <location>
        <begin position="62"/>
        <end position="79"/>
    </location>
</feature>
<dbReference type="InterPro" id="IPR000644">
    <property type="entry name" value="CBS_dom"/>
</dbReference>
<dbReference type="Pfam" id="PF03471">
    <property type="entry name" value="CorC_HlyC"/>
    <property type="match status" value="1"/>
</dbReference>
<dbReference type="CDD" id="cd04590">
    <property type="entry name" value="CBS_pair_CorC_HlyC_assoc"/>
    <property type="match status" value="1"/>
</dbReference>
<feature type="transmembrane region" description="Helical" evidence="9">
    <location>
        <begin position="32"/>
        <end position="56"/>
    </location>
</feature>
<dbReference type="SUPFAM" id="SSF54631">
    <property type="entry name" value="CBS-domain pair"/>
    <property type="match status" value="1"/>
</dbReference>
<keyword evidence="7" id="KW-0129">CBS domain</keyword>
<evidence type="ECO:0000313" key="12">
    <source>
        <dbReference type="EMBL" id="SVA24530.1"/>
    </source>
</evidence>
<sequence>MAINRYRLKYLVKNRHKAARRVNKLLARTDKLLGVILIGNNFVNILASVLATIIAIRLWGDAGVFYVTVVLTLIILIFAEVSPKTIAALKPESIAFPASFILKPLAKILNPLVVLIGYISNSLVKLLGINPEKEIDQELGSEELRAILLSSGMPKRQQDMLMGIFDMDYLSVNDVMIPKNEIVGINIKDDIETIVKNLNKVRYTHIPLYKDTIDNISGFLSSNRKADFLSLEKPSKTLLKTFVEDPLFIPENTPLNIQLSNFQLENRRVGLIVDEYGDIEGLVTLRDILEIIVGEITSDSLEKMDIMPQADGTFMLEGSMMIRDINRRIDWDLPTDGPKTLSGLILETAQSIPESNVGITIGPYRLETVLIKDNVVKMAKAERIKLETDDEEEDD</sequence>
<dbReference type="Gene3D" id="3.10.580.10">
    <property type="entry name" value="CBS-domain"/>
    <property type="match status" value="1"/>
</dbReference>
<dbReference type="PROSITE" id="PS51371">
    <property type="entry name" value="CBS"/>
    <property type="match status" value="1"/>
</dbReference>
<evidence type="ECO:0000256" key="2">
    <source>
        <dbReference type="ARBA" id="ARBA00006337"/>
    </source>
</evidence>
<accession>A0A381U8H5</accession>
<dbReference type="InterPro" id="IPR044751">
    <property type="entry name" value="Ion_transp-like_CBS"/>
</dbReference>
<keyword evidence="6 9" id="KW-1133">Transmembrane helix</keyword>
<evidence type="ECO:0008006" key="13">
    <source>
        <dbReference type="Google" id="ProtNLM"/>
    </source>
</evidence>
<evidence type="ECO:0000256" key="8">
    <source>
        <dbReference type="ARBA" id="ARBA00023136"/>
    </source>
</evidence>
<dbReference type="InterPro" id="IPR002550">
    <property type="entry name" value="CNNM"/>
</dbReference>
<organism evidence="12">
    <name type="scientific">marine metagenome</name>
    <dbReference type="NCBI Taxonomy" id="408172"/>
    <lineage>
        <taxon>unclassified sequences</taxon>
        <taxon>metagenomes</taxon>
        <taxon>ecological metagenomes</taxon>
    </lineage>
</organism>
<protein>
    <recommendedName>
        <fullName evidence="13">CNNM transmembrane domain-containing protein</fullName>
    </recommendedName>
</protein>
<feature type="domain" description="CBS" evidence="10">
    <location>
        <begin position="242"/>
        <end position="300"/>
    </location>
</feature>
<dbReference type="SUPFAM" id="SSF56176">
    <property type="entry name" value="FAD-binding/transporter-associated domain-like"/>
    <property type="match status" value="1"/>
</dbReference>
<keyword evidence="4 9" id="KW-0812">Transmembrane</keyword>
<evidence type="ECO:0000256" key="1">
    <source>
        <dbReference type="ARBA" id="ARBA00004651"/>
    </source>
</evidence>
<evidence type="ECO:0000256" key="9">
    <source>
        <dbReference type="SAM" id="Phobius"/>
    </source>
</evidence>
<name>A0A381U8H5_9ZZZZ</name>
<proteinExistence type="inferred from homology"/>
<evidence type="ECO:0000256" key="5">
    <source>
        <dbReference type="ARBA" id="ARBA00022737"/>
    </source>
</evidence>
<dbReference type="PANTHER" id="PTHR22777">
    <property type="entry name" value="HEMOLYSIN-RELATED"/>
    <property type="match status" value="1"/>
</dbReference>
<dbReference type="AlphaFoldDB" id="A0A381U8H5"/>
<feature type="transmembrane region" description="Helical" evidence="9">
    <location>
        <begin position="100"/>
        <end position="119"/>
    </location>
</feature>
<dbReference type="EMBL" id="UINC01005946">
    <property type="protein sequence ID" value="SVA24530.1"/>
    <property type="molecule type" value="Genomic_DNA"/>
</dbReference>
<reference evidence="12" key="1">
    <citation type="submission" date="2018-05" db="EMBL/GenBank/DDBJ databases">
        <authorList>
            <person name="Lanie J.A."/>
            <person name="Ng W.-L."/>
            <person name="Kazmierczak K.M."/>
            <person name="Andrzejewski T.M."/>
            <person name="Davidsen T.M."/>
            <person name="Wayne K.J."/>
            <person name="Tettelin H."/>
            <person name="Glass J.I."/>
            <person name="Rusch D."/>
            <person name="Podicherti R."/>
            <person name="Tsui H.-C.T."/>
            <person name="Winkler M.E."/>
        </authorList>
    </citation>
    <scope>NUCLEOTIDE SEQUENCE</scope>
</reference>
<dbReference type="Pfam" id="PF01595">
    <property type="entry name" value="CNNM"/>
    <property type="match status" value="1"/>
</dbReference>
<dbReference type="GO" id="GO:0005886">
    <property type="term" value="C:plasma membrane"/>
    <property type="evidence" value="ECO:0007669"/>
    <property type="project" value="UniProtKB-SubCell"/>
</dbReference>
<dbReference type="PANTHER" id="PTHR22777:SF32">
    <property type="entry name" value="UPF0053 INNER MEMBRANE PROTEIN YFJD"/>
    <property type="match status" value="1"/>
</dbReference>
<evidence type="ECO:0000259" key="10">
    <source>
        <dbReference type="PROSITE" id="PS51371"/>
    </source>
</evidence>
<keyword evidence="8 9" id="KW-0472">Membrane</keyword>
<comment type="similarity">
    <text evidence="2">Belongs to the UPF0053 family.</text>
</comment>
<dbReference type="InterPro" id="IPR036318">
    <property type="entry name" value="FAD-bd_PCMH-like_sf"/>
</dbReference>
<dbReference type="PROSITE" id="PS51846">
    <property type="entry name" value="CNNM"/>
    <property type="match status" value="1"/>
</dbReference>